<proteinExistence type="predicted"/>
<accession>A0A1H6ZM07</accession>
<reference evidence="3 4" key="1">
    <citation type="submission" date="2016-10" db="EMBL/GenBank/DDBJ databases">
        <authorList>
            <person name="de Groot N.N."/>
        </authorList>
    </citation>
    <scope>NUCLEOTIDE SEQUENCE [LARGE SCALE GENOMIC DNA]</scope>
    <source>
        <strain evidence="1 3">DSM 1041</strain>
        <strain evidence="2 4">DSM 373</strain>
    </source>
</reference>
<protein>
    <recommendedName>
        <fullName evidence="5">Sporulation related domain-containing protein</fullName>
    </recommendedName>
</protein>
<evidence type="ECO:0000313" key="4">
    <source>
        <dbReference type="Proteomes" id="UP000199250"/>
    </source>
</evidence>
<dbReference type="Proteomes" id="UP000199250">
    <property type="component" value="Unassembled WGS sequence"/>
</dbReference>
<dbReference type="EMBL" id="FNYQ01000198">
    <property type="protein sequence ID" value="SEJ67267.1"/>
    <property type="molecule type" value="Genomic_DNA"/>
</dbReference>
<name>A0A1H6ZM07_9GAMM</name>
<organism evidence="1 3">
    <name type="scientific">Azotobacter beijerinckii</name>
    <dbReference type="NCBI Taxonomy" id="170623"/>
    <lineage>
        <taxon>Bacteria</taxon>
        <taxon>Pseudomonadati</taxon>
        <taxon>Pseudomonadota</taxon>
        <taxon>Gammaproteobacteria</taxon>
        <taxon>Pseudomonadales</taxon>
        <taxon>Pseudomonadaceae</taxon>
        <taxon>Azotobacter</taxon>
    </lineage>
</organism>
<dbReference type="AlphaFoldDB" id="A0A1H6ZM07"/>
<dbReference type="EMBL" id="FNYO01000161">
    <property type="protein sequence ID" value="SEJ54459.1"/>
    <property type="molecule type" value="Genomic_DNA"/>
</dbReference>
<evidence type="ECO:0000313" key="3">
    <source>
        <dbReference type="Proteomes" id="UP000199005"/>
    </source>
</evidence>
<sequence length="223" mass="25216">MRWLFLLLLVLNLFYWGGGWVAPRSLSEVSAQDPPREVTQGIRLVAESKVGAREPVGKPKKDECLFLAGVQSEEQGRQVMQRLLSLDIRSRVELIERVVATEYWLYLPPLASRQASLIQLKELQVKKIDSYVITQGDLANGVSLGVFSRSESAEAAIQRFRRAGYEPAMRELPRTRRDYGVEVAPESTWLFDEGLMEALTRSFPRLQYQRKACGGLAGTVPFE</sequence>
<evidence type="ECO:0000313" key="2">
    <source>
        <dbReference type="EMBL" id="SEJ67267.1"/>
    </source>
</evidence>
<dbReference type="STRING" id="170623.SAMN04244579_04754"/>
<evidence type="ECO:0008006" key="5">
    <source>
        <dbReference type="Google" id="ProtNLM"/>
    </source>
</evidence>
<dbReference type="Proteomes" id="UP000199005">
    <property type="component" value="Unassembled WGS sequence"/>
</dbReference>
<evidence type="ECO:0000313" key="1">
    <source>
        <dbReference type="EMBL" id="SEJ54459.1"/>
    </source>
</evidence>
<dbReference type="OrthoDB" id="6193567at2"/>
<gene>
    <name evidence="2" type="ORF">SAMN04244572_04865</name>
    <name evidence="1" type="ORF">SAMN04244579_04754</name>
</gene>